<dbReference type="Proteomes" id="UP000187012">
    <property type="component" value="Unassembled WGS sequence"/>
</dbReference>
<evidence type="ECO:0000313" key="3">
    <source>
        <dbReference type="Proteomes" id="UP000187012"/>
    </source>
</evidence>
<sequence>MNFFTQHILPIFDEPVASGSARLVRLVLEASGESLVIAVLGEHQGGIPFARVVTPRVLKCLPQDLGYACHSFGSLVVADYLAWREAGHEASLWKVPLGGVEVGERFEVEADNAAGVVDAVLERCALFHRRQSQHETATDDASKSAPRPSSESRFANSVKREVLARRPSLENRFNRTFSLTGSPTGFPIDYVGHSYATCYAAIDPKSKTLVRSRAASAALWRLARARDAFGFASPERMELTAWVPSPGLPIYSDSEYAIVEDTVGELREQALKEKLDVFSAYDAHCACERLMEREVATVN</sequence>
<dbReference type="RefSeq" id="WP_094781892.1">
    <property type="nucleotide sequence ID" value="NZ_CYGX02000054.1"/>
</dbReference>
<keyword evidence="3" id="KW-1185">Reference proteome</keyword>
<reference evidence="2 3" key="1">
    <citation type="submission" date="2016-12" db="EMBL/GenBank/DDBJ databases">
        <authorList>
            <person name="Song W.-J."/>
            <person name="Kurnit D.M."/>
        </authorList>
    </citation>
    <scope>NUCLEOTIDE SEQUENCE [LARGE SCALE GENOMIC DNA]</scope>
    <source>
        <strain evidence="2 3">STM7296</strain>
    </source>
</reference>
<organism evidence="2 3">
    <name type="scientific">Paraburkholderia ribeironis</name>
    <dbReference type="NCBI Taxonomy" id="1247936"/>
    <lineage>
        <taxon>Bacteria</taxon>
        <taxon>Pseudomonadati</taxon>
        <taxon>Pseudomonadota</taxon>
        <taxon>Betaproteobacteria</taxon>
        <taxon>Burkholderiales</taxon>
        <taxon>Burkholderiaceae</taxon>
        <taxon>Paraburkholderia</taxon>
    </lineage>
</organism>
<dbReference type="STRING" id="1247936.BN2475_540037"/>
<dbReference type="AlphaFoldDB" id="A0A1N7SD49"/>
<protein>
    <submittedName>
        <fullName evidence="2">Uncharacterized protein</fullName>
    </submittedName>
</protein>
<gene>
    <name evidence="2" type="ORF">BN2475_540037</name>
</gene>
<feature type="compositionally biased region" description="Basic and acidic residues" evidence="1">
    <location>
        <begin position="132"/>
        <end position="142"/>
    </location>
</feature>
<evidence type="ECO:0000313" key="2">
    <source>
        <dbReference type="EMBL" id="SIT45300.1"/>
    </source>
</evidence>
<feature type="region of interest" description="Disordered" evidence="1">
    <location>
        <begin position="132"/>
        <end position="156"/>
    </location>
</feature>
<name>A0A1N7SD49_9BURK</name>
<accession>A0A1N7SD49</accession>
<dbReference type="OrthoDB" id="9127942at2"/>
<dbReference type="EMBL" id="CYGX02000054">
    <property type="protein sequence ID" value="SIT45300.1"/>
    <property type="molecule type" value="Genomic_DNA"/>
</dbReference>
<evidence type="ECO:0000256" key="1">
    <source>
        <dbReference type="SAM" id="MobiDB-lite"/>
    </source>
</evidence>
<proteinExistence type="predicted"/>